<evidence type="ECO:0000256" key="1">
    <source>
        <dbReference type="ARBA" id="ARBA00022448"/>
    </source>
</evidence>
<comment type="caution">
    <text evidence="5">The sequence shown here is derived from an EMBL/GenBank/DDBJ whole genome shotgun (WGS) entry which is preliminary data.</text>
</comment>
<evidence type="ECO:0008006" key="7">
    <source>
        <dbReference type="Google" id="ProtNLM"/>
    </source>
</evidence>
<dbReference type="AlphaFoldDB" id="A0A1R2CAY8"/>
<evidence type="ECO:0000313" key="5">
    <source>
        <dbReference type="EMBL" id="OMJ86166.1"/>
    </source>
</evidence>
<dbReference type="InterPro" id="IPR001486">
    <property type="entry name" value="Hemoglobin_trunc"/>
</dbReference>
<keyword evidence="1" id="KW-0813">Transport</keyword>
<dbReference type="InterPro" id="IPR009050">
    <property type="entry name" value="Globin-like_sf"/>
</dbReference>
<evidence type="ECO:0000256" key="2">
    <source>
        <dbReference type="ARBA" id="ARBA00022617"/>
    </source>
</evidence>
<sequence length="140" mass="16200">MLKIQKLINRQVIKYMALIFDKYGGERFLDTLLNALYARNLSDSNLQNFYSDKDVNKIKNKNRELLLAAFSPSAEHFSISVKRVHADLRITEAAFDSFVKNLNLELVTFKVQEEDIEEILIVVNSFKDDIVSAYIETDYA</sequence>
<dbReference type="Pfam" id="PF01152">
    <property type="entry name" value="Bac_globin"/>
    <property type="match status" value="1"/>
</dbReference>
<evidence type="ECO:0000313" key="6">
    <source>
        <dbReference type="Proteomes" id="UP000187209"/>
    </source>
</evidence>
<dbReference type="GO" id="GO:0046872">
    <property type="term" value="F:metal ion binding"/>
    <property type="evidence" value="ECO:0007669"/>
    <property type="project" value="UniProtKB-KW"/>
</dbReference>
<dbReference type="SUPFAM" id="SSF46458">
    <property type="entry name" value="Globin-like"/>
    <property type="match status" value="1"/>
</dbReference>
<reference evidence="5 6" key="1">
    <citation type="submission" date="2016-11" db="EMBL/GenBank/DDBJ databases">
        <title>The macronuclear genome of Stentor coeruleus: a giant cell with tiny introns.</title>
        <authorList>
            <person name="Slabodnick M."/>
            <person name="Ruby J.G."/>
            <person name="Reiff S.B."/>
            <person name="Swart E.C."/>
            <person name="Gosai S."/>
            <person name="Prabakaran S."/>
            <person name="Witkowska E."/>
            <person name="Larue G.E."/>
            <person name="Fisher S."/>
            <person name="Freeman R.M."/>
            <person name="Gunawardena J."/>
            <person name="Chu W."/>
            <person name="Stover N.A."/>
            <person name="Gregory B.D."/>
            <person name="Nowacki M."/>
            <person name="Derisi J."/>
            <person name="Roy S.W."/>
            <person name="Marshall W.F."/>
            <person name="Sood P."/>
        </authorList>
    </citation>
    <scope>NUCLEOTIDE SEQUENCE [LARGE SCALE GENOMIC DNA]</scope>
    <source>
        <strain evidence="5">WM001</strain>
    </source>
</reference>
<name>A0A1R2CAY8_9CILI</name>
<gene>
    <name evidence="5" type="ORF">SteCoe_12368</name>
</gene>
<keyword evidence="6" id="KW-1185">Reference proteome</keyword>
<dbReference type="EMBL" id="MPUH01000214">
    <property type="protein sequence ID" value="OMJ86166.1"/>
    <property type="molecule type" value="Genomic_DNA"/>
</dbReference>
<accession>A0A1R2CAY8</accession>
<keyword evidence="2" id="KW-0349">Heme</keyword>
<evidence type="ECO:0000256" key="3">
    <source>
        <dbReference type="ARBA" id="ARBA00022723"/>
    </source>
</evidence>
<evidence type="ECO:0000256" key="4">
    <source>
        <dbReference type="ARBA" id="ARBA00023004"/>
    </source>
</evidence>
<proteinExistence type="predicted"/>
<dbReference type="Gene3D" id="1.10.490.10">
    <property type="entry name" value="Globins"/>
    <property type="match status" value="1"/>
</dbReference>
<dbReference type="InterPro" id="IPR012292">
    <property type="entry name" value="Globin/Proto"/>
</dbReference>
<dbReference type="Proteomes" id="UP000187209">
    <property type="component" value="Unassembled WGS sequence"/>
</dbReference>
<dbReference type="GO" id="GO:0020037">
    <property type="term" value="F:heme binding"/>
    <property type="evidence" value="ECO:0007669"/>
    <property type="project" value="InterPro"/>
</dbReference>
<protein>
    <recommendedName>
        <fullName evidence="7">Globin family profile domain-containing protein</fullName>
    </recommendedName>
</protein>
<keyword evidence="4" id="KW-0408">Iron</keyword>
<dbReference type="GO" id="GO:0019825">
    <property type="term" value="F:oxygen binding"/>
    <property type="evidence" value="ECO:0007669"/>
    <property type="project" value="InterPro"/>
</dbReference>
<dbReference type="OrthoDB" id="2155372at2759"/>
<keyword evidence="3" id="KW-0479">Metal-binding</keyword>
<organism evidence="5 6">
    <name type="scientific">Stentor coeruleus</name>
    <dbReference type="NCBI Taxonomy" id="5963"/>
    <lineage>
        <taxon>Eukaryota</taxon>
        <taxon>Sar</taxon>
        <taxon>Alveolata</taxon>
        <taxon>Ciliophora</taxon>
        <taxon>Postciliodesmatophora</taxon>
        <taxon>Heterotrichea</taxon>
        <taxon>Heterotrichida</taxon>
        <taxon>Stentoridae</taxon>
        <taxon>Stentor</taxon>
    </lineage>
</organism>